<dbReference type="InterPro" id="IPR017937">
    <property type="entry name" value="Thioredoxin_CS"/>
</dbReference>
<dbReference type="PROSITE" id="PS00194">
    <property type="entry name" value="THIOREDOXIN_1"/>
    <property type="match status" value="1"/>
</dbReference>
<accession>A0A1I2MHT4</accession>
<evidence type="ECO:0000256" key="2">
    <source>
        <dbReference type="ARBA" id="ARBA00022748"/>
    </source>
</evidence>
<dbReference type="STRING" id="1436961.SAMN05421739_101249"/>
<dbReference type="Pfam" id="PF00578">
    <property type="entry name" value="AhpC-TSA"/>
    <property type="match status" value="1"/>
</dbReference>
<dbReference type="CDD" id="cd02966">
    <property type="entry name" value="TlpA_like_family"/>
    <property type="match status" value="1"/>
</dbReference>
<sequence>MLHKNLKSIVVAASAAAILASCQGNKPATNGENSYTIQGKLSNATPGQIYLFELGERSFEPRDTAELSAEGTFSFTGKVQEPTFYRIALDQQNGVMLVVEEGKIEVEADASDLNGTAKVEGSEESKLFLELNKLVNDTRQQQAGLEQDFAKAMQEGNNEEAERLRSEYFRLQNQIKDFLAKHPKSVVSAFGTASLIDPVNDFAFADSMATLYNQHIPNSKYTTLVNERLQPHRSTAVGQVAPEITLPSPDGTTKSLSSLRGKYVLIDFWASWCGPCRKENPNVVRMYNKLKDKGKGFEIFGVSLDQSEEKWLAAIEKDKLTWPQVSDLKGWESAAAGLYNVTAIPQTVLLDPEGRIVAKGLRGEELEQKLESLLLGQN</sequence>
<evidence type="ECO:0000256" key="1">
    <source>
        <dbReference type="ARBA" id="ARBA00004196"/>
    </source>
</evidence>
<evidence type="ECO:0000313" key="7">
    <source>
        <dbReference type="EMBL" id="SFF88701.1"/>
    </source>
</evidence>
<dbReference type="InterPro" id="IPR050553">
    <property type="entry name" value="Thioredoxin_ResA/DsbE_sf"/>
</dbReference>
<dbReference type="GO" id="GO:0016491">
    <property type="term" value="F:oxidoreductase activity"/>
    <property type="evidence" value="ECO:0007669"/>
    <property type="project" value="InterPro"/>
</dbReference>
<dbReference type="PROSITE" id="PS51352">
    <property type="entry name" value="THIOREDOXIN_2"/>
    <property type="match status" value="1"/>
</dbReference>
<protein>
    <submittedName>
        <fullName evidence="7">Peroxiredoxin</fullName>
    </submittedName>
</protein>
<feature type="domain" description="Thioredoxin" evidence="6">
    <location>
        <begin position="235"/>
        <end position="378"/>
    </location>
</feature>
<dbReference type="InterPro" id="IPR025380">
    <property type="entry name" value="DUF4369"/>
</dbReference>
<keyword evidence="4" id="KW-0676">Redox-active center</keyword>
<comment type="subcellular location">
    <subcellularLocation>
        <location evidence="1">Cell envelope</location>
    </subcellularLocation>
</comment>
<dbReference type="InterPro" id="IPR013766">
    <property type="entry name" value="Thioredoxin_domain"/>
</dbReference>
<evidence type="ECO:0000256" key="4">
    <source>
        <dbReference type="ARBA" id="ARBA00023284"/>
    </source>
</evidence>
<dbReference type="Pfam" id="PF14289">
    <property type="entry name" value="DUF4369"/>
    <property type="match status" value="1"/>
</dbReference>
<proteinExistence type="predicted"/>
<dbReference type="EMBL" id="FOOT01000001">
    <property type="protein sequence ID" value="SFF88701.1"/>
    <property type="molecule type" value="Genomic_DNA"/>
</dbReference>
<keyword evidence="2" id="KW-0201">Cytochrome c-type biogenesis</keyword>
<evidence type="ECO:0000313" key="8">
    <source>
        <dbReference type="Proteomes" id="UP000198724"/>
    </source>
</evidence>
<gene>
    <name evidence="7" type="ORF">SAMN05421739_101249</name>
</gene>
<dbReference type="RefSeq" id="WP_092098223.1">
    <property type="nucleotide sequence ID" value="NZ_FOOT01000001.1"/>
</dbReference>
<dbReference type="PANTHER" id="PTHR42852:SF6">
    <property type="entry name" value="THIOL:DISULFIDE INTERCHANGE PROTEIN DSBE"/>
    <property type="match status" value="1"/>
</dbReference>
<name>A0A1I2MHT4_9BACT</name>
<evidence type="ECO:0000259" key="6">
    <source>
        <dbReference type="PROSITE" id="PS51352"/>
    </source>
</evidence>
<dbReference type="Proteomes" id="UP000198724">
    <property type="component" value="Unassembled WGS sequence"/>
</dbReference>
<dbReference type="PROSITE" id="PS51257">
    <property type="entry name" value="PROKAR_LIPOPROTEIN"/>
    <property type="match status" value="1"/>
</dbReference>
<dbReference type="GO" id="GO:0017004">
    <property type="term" value="P:cytochrome complex assembly"/>
    <property type="evidence" value="ECO:0007669"/>
    <property type="project" value="UniProtKB-KW"/>
</dbReference>
<reference evidence="8" key="1">
    <citation type="submission" date="2016-10" db="EMBL/GenBank/DDBJ databases">
        <authorList>
            <person name="Varghese N."/>
            <person name="Submissions S."/>
        </authorList>
    </citation>
    <scope>NUCLEOTIDE SEQUENCE [LARGE SCALE GENOMIC DNA]</scope>
    <source>
        <strain evidence="8">LP51</strain>
    </source>
</reference>
<organism evidence="7 8">
    <name type="scientific">Pontibacter chinhatensis</name>
    <dbReference type="NCBI Taxonomy" id="1436961"/>
    <lineage>
        <taxon>Bacteria</taxon>
        <taxon>Pseudomonadati</taxon>
        <taxon>Bacteroidota</taxon>
        <taxon>Cytophagia</taxon>
        <taxon>Cytophagales</taxon>
        <taxon>Hymenobacteraceae</taxon>
        <taxon>Pontibacter</taxon>
    </lineage>
</organism>
<evidence type="ECO:0000256" key="5">
    <source>
        <dbReference type="SAM" id="Coils"/>
    </source>
</evidence>
<dbReference type="PANTHER" id="PTHR42852">
    <property type="entry name" value="THIOL:DISULFIDE INTERCHANGE PROTEIN DSBE"/>
    <property type="match status" value="1"/>
</dbReference>
<dbReference type="SUPFAM" id="SSF52833">
    <property type="entry name" value="Thioredoxin-like"/>
    <property type="match status" value="1"/>
</dbReference>
<dbReference type="OrthoDB" id="6399635at2"/>
<evidence type="ECO:0000256" key="3">
    <source>
        <dbReference type="ARBA" id="ARBA00023157"/>
    </source>
</evidence>
<keyword evidence="3" id="KW-1015">Disulfide bond</keyword>
<dbReference type="InterPro" id="IPR000866">
    <property type="entry name" value="AhpC/TSA"/>
</dbReference>
<dbReference type="InterPro" id="IPR036249">
    <property type="entry name" value="Thioredoxin-like_sf"/>
</dbReference>
<keyword evidence="5" id="KW-0175">Coiled coil</keyword>
<feature type="coiled-coil region" evidence="5">
    <location>
        <begin position="135"/>
        <end position="181"/>
    </location>
</feature>
<dbReference type="Gene3D" id="3.40.30.10">
    <property type="entry name" value="Glutaredoxin"/>
    <property type="match status" value="1"/>
</dbReference>
<dbReference type="GO" id="GO:0030313">
    <property type="term" value="C:cell envelope"/>
    <property type="evidence" value="ECO:0007669"/>
    <property type="project" value="UniProtKB-SubCell"/>
</dbReference>
<keyword evidence="8" id="KW-1185">Reference proteome</keyword>
<dbReference type="AlphaFoldDB" id="A0A1I2MHT4"/>
<dbReference type="GO" id="GO:0016209">
    <property type="term" value="F:antioxidant activity"/>
    <property type="evidence" value="ECO:0007669"/>
    <property type="project" value="InterPro"/>
</dbReference>